<keyword evidence="1" id="KW-0479">Metal-binding</keyword>
<dbReference type="PANTHER" id="PTHR16515">
    <property type="entry name" value="PR DOMAIN ZINC FINGER PROTEIN"/>
    <property type="match status" value="1"/>
</dbReference>
<dbReference type="SUPFAM" id="SSF57667">
    <property type="entry name" value="beta-beta-alpha zinc fingers"/>
    <property type="match status" value="3"/>
</dbReference>
<evidence type="ECO:0000256" key="5">
    <source>
        <dbReference type="ARBA" id="ARBA00023015"/>
    </source>
</evidence>
<feature type="compositionally biased region" description="Low complexity" evidence="8">
    <location>
        <begin position="312"/>
        <end position="329"/>
    </location>
</feature>
<dbReference type="SMART" id="SM00355">
    <property type="entry name" value="ZnF_C2H2"/>
    <property type="match status" value="5"/>
</dbReference>
<name>A0ABY6GQJ3_9GAMM</name>
<keyword evidence="4" id="KW-0862">Zinc</keyword>
<evidence type="ECO:0000256" key="4">
    <source>
        <dbReference type="ARBA" id="ARBA00022833"/>
    </source>
</evidence>
<dbReference type="InterPro" id="IPR036236">
    <property type="entry name" value="Znf_C2H2_sf"/>
</dbReference>
<keyword evidence="3 7" id="KW-0863">Zinc-finger</keyword>
<evidence type="ECO:0000256" key="8">
    <source>
        <dbReference type="SAM" id="MobiDB-lite"/>
    </source>
</evidence>
<evidence type="ECO:0000256" key="2">
    <source>
        <dbReference type="ARBA" id="ARBA00022737"/>
    </source>
</evidence>
<dbReference type="Proteomes" id="UP001163255">
    <property type="component" value="Chromosome"/>
</dbReference>
<sequence>MGKKNNASVFVFSKKMLAVVLLLWLAVIVGSVRGEWVTPASVHQGGIAHVASRLWLQQQPVLKSAMDEKVAVSKRSAAVVILVEDDGFSVLATEPAVFTWQDACNATTLSNMTRHLRCHDPSALLTGLRATLQFSHSGESVQVTGFASVLQVQTTGGTDLAIAPFQSDSPGLPDQQHEQQYRAILEYLSRQRRKSEGIDRRTRCWTNAMSRLAPEKPDEVLRQEQKIKEQRAPVRFHYSLAHRSAPQYETFWFFTDKMEGRKVVLTPDNNLSACTPVSLPSGSMVDLSNGSKRNPPPVDKPAATKSKKRKLSTSTSTSTSNSESPQSVTNPQTGGYPVIPDIPIKQEENVIEFGERKVLTSAELFIIKPESGITRKPPEPPFKTNCKIQGAPAFWKLFTKKKRQQLENRILEYINKTNEERVAHIEGLVREVRYEANEGDPYQALDGQKHVVAAKKLSKGTVLGHYRGSLWLIDENAPSPECGTLDQQISYSVNCDYKGGEEATDDCQEMYWLSGYDDGNIFSCVNDCTVTSNADDNTGTLEPNVSFIIVYMDDFPVVMVVTTEDIPEGKGLWLSYGEPYWDYKNEPVVVPDGDDDHSGAGAKNKKHVCDVCGKRFALSGDLVRHKRTHTGEKPYECDVCQKRFSLLNHLIVHKRTHTGEKPYECDVCPKRFAASGDLTKHRRHHTGERPYECDVCQKRFACSSNFVRHKRTHTGDKPYECDKCQKRFSQLAHLVSHKRTQHKNLPTEQPPQQ</sequence>
<protein>
    <submittedName>
        <fullName evidence="10">C2H2-type zinc finger protein</fullName>
    </submittedName>
</protein>
<dbReference type="InterPro" id="IPR013087">
    <property type="entry name" value="Znf_C2H2_type"/>
</dbReference>
<dbReference type="InterPro" id="IPR050331">
    <property type="entry name" value="Zinc_finger"/>
</dbReference>
<evidence type="ECO:0000256" key="3">
    <source>
        <dbReference type="ARBA" id="ARBA00022771"/>
    </source>
</evidence>
<dbReference type="PROSITE" id="PS50157">
    <property type="entry name" value="ZINC_FINGER_C2H2_2"/>
    <property type="match status" value="5"/>
</dbReference>
<gene>
    <name evidence="10" type="ORF">NX720_15840</name>
</gene>
<evidence type="ECO:0000256" key="1">
    <source>
        <dbReference type="ARBA" id="ARBA00022723"/>
    </source>
</evidence>
<feature type="domain" description="C2H2-type" evidence="9">
    <location>
        <begin position="719"/>
        <end position="747"/>
    </location>
</feature>
<dbReference type="PANTHER" id="PTHR16515:SF66">
    <property type="entry name" value="C2H2-TYPE DOMAIN-CONTAINING PROTEIN"/>
    <property type="match status" value="1"/>
</dbReference>
<evidence type="ECO:0000313" key="11">
    <source>
        <dbReference type="Proteomes" id="UP001163255"/>
    </source>
</evidence>
<keyword evidence="5" id="KW-0805">Transcription regulation</keyword>
<feature type="domain" description="C2H2-type" evidence="9">
    <location>
        <begin position="663"/>
        <end position="690"/>
    </location>
</feature>
<evidence type="ECO:0000259" key="9">
    <source>
        <dbReference type="PROSITE" id="PS50157"/>
    </source>
</evidence>
<proteinExistence type="predicted"/>
<feature type="region of interest" description="Disordered" evidence="8">
    <location>
        <begin position="268"/>
        <end position="340"/>
    </location>
</feature>
<keyword evidence="6" id="KW-0804">Transcription</keyword>
<dbReference type="InterPro" id="IPR046341">
    <property type="entry name" value="SET_dom_sf"/>
</dbReference>
<feature type="domain" description="C2H2-type" evidence="9">
    <location>
        <begin position="635"/>
        <end position="662"/>
    </location>
</feature>
<evidence type="ECO:0000256" key="7">
    <source>
        <dbReference type="PROSITE-ProRule" id="PRU00042"/>
    </source>
</evidence>
<keyword evidence="2" id="KW-0677">Repeat</keyword>
<feature type="compositionally biased region" description="Polar residues" evidence="8">
    <location>
        <begin position="268"/>
        <end position="292"/>
    </location>
</feature>
<feature type="domain" description="C2H2-type" evidence="9">
    <location>
        <begin position="691"/>
        <end position="718"/>
    </location>
</feature>
<feature type="domain" description="C2H2-type" evidence="9">
    <location>
        <begin position="607"/>
        <end position="634"/>
    </location>
</feature>
<dbReference type="SUPFAM" id="SSF82199">
    <property type="entry name" value="SET domain"/>
    <property type="match status" value="1"/>
</dbReference>
<organism evidence="10 11">
    <name type="scientific">Endozoicomonas euniceicola</name>
    <dbReference type="NCBI Taxonomy" id="1234143"/>
    <lineage>
        <taxon>Bacteria</taxon>
        <taxon>Pseudomonadati</taxon>
        <taxon>Pseudomonadota</taxon>
        <taxon>Gammaproteobacteria</taxon>
        <taxon>Oceanospirillales</taxon>
        <taxon>Endozoicomonadaceae</taxon>
        <taxon>Endozoicomonas</taxon>
    </lineage>
</organism>
<dbReference type="Pfam" id="PF00096">
    <property type="entry name" value="zf-C2H2"/>
    <property type="match status" value="3"/>
</dbReference>
<accession>A0ABY6GQJ3</accession>
<dbReference type="EMBL" id="CP103300">
    <property type="protein sequence ID" value="UYM14368.1"/>
    <property type="molecule type" value="Genomic_DNA"/>
</dbReference>
<dbReference type="RefSeq" id="WP_262595801.1">
    <property type="nucleotide sequence ID" value="NZ_CP103300.1"/>
</dbReference>
<reference evidence="10" key="1">
    <citation type="submission" date="2022-10" db="EMBL/GenBank/DDBJ databases">
        <title>Completed Genome Sequence of two octocoral isolated bacterium, Endozoicomonas euniceicola EF212T and Endozoicomonas gorgoniicola PS125T.</title>
        <authorList>
            <person name="Chiou Y.-J."/>
            <person name="Chen Y.-H."/>
        </authorList>
    </citation>
    <scope>NUCLEOTIDE SEQUENCE</scope>
    <source>
        <strain evidence="10">EF212</strain>
    </source>
</reference>
<dbReference type="Gene3D" id="2.170.270.10">
    <property type="entry name" value="SET domain"/>
    <property type="match status" value="1"/>
</dbReference>
<dbReference type="Gene3D" id="3.30.160.60">
    <property type="entry name" value="Classic Zinc Finger"/>
    <property type="match status" value="5"/>
</dbReference>
<evidence type="ECO:0000256" key="6">
    <source>
        <dbReference type="ARBA" id="ARBA00023163"/>
    </source>
</evidence>
<dbReference type="PROSITE" id="PS00028">
    <property type="entry name" value="ZINC_FINGER_C2H2_1"/>
    <property type="match status" value="5"/>
</dbReference>
<keyword evidence="11" id="KW-1185">Reference proteome</keyword>
<dbReference type="Pfam" id="PF13912">
    <property type="entry name" value="zf-C2H2_6"/>
    <property type="match status" value="1"/>
</dbReference>
<evidence type="ECO:0000313" key="10">
    <source>
        <dbReference type="EMBL" id="UYM14368.1"/>
    </source>
</evidence>